<proteinExistence type="predicted"/>
<organism evidence="2 3">
    <name type="scientific">Emericellopsis atlantica</name>
    <dbReference type="NCBI Taxonomy" id="2614577"/>
    <lineage>
        <taxon>Eukaryota</taxon>
        <taxon>Fungi</taxon>
        <taxon>Dikarya</taxon>
        <taxon>Ascomycota</taxon>
        <taxon>Pezizomycotina</taxon>
        <taxon>Sordariomycetes</taxon>
        <taxon>Hypocreomycetidae</taxon>
        <taxon>Hypocreales</taxon>
        <taxon>Bionectriaceae</taxon>
        <taxon>Emericellopsis</taxon>
    </lineage>
</organism>
<keyword evidence="3" id="KW-1185">Reference proteome</keyword>
<sequence>MWQRMRIWSWAVSLANAIVTSTVHAMGKDSHIQTESIISHWARVGIHVVVDRSILHSKSHLLDIHPYPAKG</sequence>
<dbReference type="Proteomes" id="UP000887229">
    <property type="component" value="Unassembled WGS sequence"/>
</dbReference>
<keyword evidence="1" id="KW-0732">Signal</keyword>
<dbReference type="RefSeq" id="XP_046117970.1">
    <property type="nucleotide sequence ID" value="XM_046257430.1"/>
</dbReference>
<dbReference type="EMBL" id="MU251255">
    <property type="protein sequence ID" value="KAG9254046.1"/>
    <property type="molecule type" value="Genomic_DNA"/>
</dbReference>
<protein>
    <recommendedName>
        <fullName evidence="4">Secreted protein</fullName>
    </recommendedName>
</protein>
<evidence type="ECO:0008006" key="4">
    <source>
        <dbReference type="Google" id="ProtNLM"/>
    </source>
</evidence>
<evidence type="ECO:0000313" key="2">
    <source>
        <dbReference type="EMBL" id="KAG9254046.1"/>
    </source>
</evidence>
<name>A0A9P7ZLT8_9HYPO</name>
<gene>
    <name evidence="2" type="ORF">F5Z01DRAFT_113914</name>
</gene>
<reference evidence="2" key="1">
    <citation type="journal article" date="2021" name="IMA Fungus">
        <title>Genomic characterization of three marine fungi, including Emericellopsis atlantica sp. nov. with signatures of a generalist lifestyle and marine biomass degradation.</title>
        <authorList>
            <person name="Hagestad O.C."/>
            <person name="Hou L."/>
            <person name="Andersen J.H."/>
            <person name="Hansen E.H."/>
            <person name="Altermark B."/>
            <person name="Li C."/>
            <person name="Kuhnert E."/>
            <person name="Cox R.J."/>
            <person name="Crous P.W."/>
            <person name="Spatafora J.W."/>
            <person name="Lail K."/>
            <person name="Amirebrahimi M."/>
            <person name="Lipzen A."/>
            <person name="Pangilinan J."/>
            <person name="Andreopoulos W."/>
            <person name="Hayes R.D."/>
            <person name="Ng V."/>
            <person name="Grigoriev I.V."/>
            <person name="Jackson S.A."/>
            <person name="Sutton T.D.S."/>
            <person name="Dobson A.D.W."/>
            <person name="Rama T."/>
        </authorList>
    </citation>
    <scope>NUCLEOTIDE SEQUENCE</scope>
    <source>
        <strain evidence="2">TS7</strain>
    </source>
</reference>
<comment type="caution">
    <text evidence="2">The sequence shown here is derived from an EMBL/GenBank/DDBJ whole genome shotgun (WGS) entry which is preliminary data.</text>
</comment>
<dbReference type="AlphaFoldDB" id="A0A9P7ZLT8"/>
<evidence type="ECO:0000256" key="1">
    <source>
        <dbReference type="SAM" id="SignalP"/>
    </source>
</evidence>
<dbReference type="GeneID" id="70288333"/>
<feature type="signal peptide" evidence="1">
    <location>
        <begin position="1"/>
        <end position="17"/>
    </location>
</feature>
<evidence type="ECO:0000313" key="3">
    <source>
        <dbReference type="Proteomes" id="UP000887229"/>
    </source>
</evidence>
<accession>A0A9P7ZLT8</accession>
<feature type="chain" id="PRO_5040213771" description="Secreted protein" evidence="1">
    <location>
        <begin position="18"/>
        <end position="71"/>
    </location>
</feature>